<comment type="subcellular location">
    <subcellularLocation>
        <location evidence="1">Nucleus</location>
    </subcellularLocation>
    <subcellularLocation>
        <location evidence="1">Chromosome</location>
        <location evidence="1">Telomere</location>
    </subcellularLocation>
</comment>
<dbReference type="GO" id="GO:0003720">
    <property type="term" value="F:telomerase activity"/>
    <property type="evidence" value="ECO:0007669"/>
    <property type="project" value="InterPro"/>
</dbReference>
<dbReference type="GO" id="GO:0046872">
    <property type="term" value="F:metal ion binding"/>
    <property type="evidence" value="ECO:0007669"/>
    <property type="project" value="UniProtKB-KW"/>
</dbReference>
<dbReference type="GO" id="GO:0000781">
    <property type="term" value="C:chromosome, telomeric region"/>
    <property type="evidence" value="ECO:0007669"/>
    <property type="project" value="UniProtKB-SubCell"/>
</dbReference>
<keyword evidence="4" id="KW-1185">Reference proteome</keyword>
<keyword evidence="1" id="KW-0695">RNA-directed DNA polymerase</keyword>
<dbReference type="GO" id="GO:0000333">
    <property type="term" value="C:telomerase catalytic core complex"/>
    <property type="evidence" value="ECO:0007669"/>
    <property type="project" value="TreeGrafter"/>
</dbReference>
<dbReference type="Gene3D" id="1.10.357.90">
    <property type="match status" value="1"/>
</dbReference>
<keyword evidence="1" id="KW-0539">Nucleus</keyword>
<reference evidence="3" key="1">
    <citation type="journal article" date="2023" name="Mol. Phylogenet. Evol.">
        <title>Genome-scale phylogeny and comparative genomics of the fungal order Sordariales.</title>
        <authorList>
            <person name="Hensen N."/>
            <person name="Bonometti L."/>
            <person name="Westerberg I."/>
            <person name="Brannstrom I.O."/>
            <person name="Guillou S."/>
            <person name="Cros-Aarteil S."/>
            <person name="Calhoun S."/>
            <person name="Haridas S."/>
            <person name="Kuo A."/>
            <person name="Mondo S."/>
            <person name="Pangilinan J."/>
            <person name="Riley R."/>
            <person name="LaButti K."/>
            <person name="Andreopoulos B."/>
            <person name="Lipzen A."/>
            <person name="Chen C."/>
            <person name="Yan M."/>
            <person name="Daum C."/>
            <person name="Ng V."/>
            <person name="Clum A."/>
            <person name="Steindorff A."/>
            <person name="Ohm R.A."/>
            <person name="Martin F."/>
            <person name="Silar P."/>
            <person name="Natvig D.O."/>
            <person name="Lalanne C."/>
            <person name="Gautier V."/>
            <person name="Ament-Velasquez S.L."/>
            <person name="Kruys A."/>
            <person name="Hutchinson M.I."/>
            <person name="Powell A.J."/>
            <person name="Barry K."/>
            <person name="Miller A.N."/>
            <person name="Grigoriev I.V."/>
            <person name="Debuchy R."/>
            <person name="Gladieux P."/>
            <person name="Hiltunen Thoren M."/>
            <person name="Johannesson H."/>
        </authorList>
    </citation>
    <scope>NUCLEOTIDE SEQUENCE</scope>
    <source>
        <strain evidence="3">PSN324</strain>
    </source>
</reference>
<keyword evidence="1" id="KW-0548">Nucleotidyltransferase</keyword>
<evidence type="ECO:0000259" key="2">
    <source>
        <dbReference type="Pfam" id="PF21399"/>
    </source>
</evidence>
<dbReference type="PANTHER" id="PTHR12066:SF0">
    <property type="entry name" value="TELOMERASE REVERSE TRANSCRIPTASE"/>
    <property type="match status" value="1"/>
</dbReference>
<evidence type="ECO:0000313" key="4">
    <source>
        <dbReference type="Proteomes" id="UP001321749"/>
    </source>
</evidence>
<dbReference type="GO" id="GO:0070034">
    <property type="term" value="F:telomerase RNA binding"/>
    <property type="evidence" value="ECO:0007669"/>
    <property type="project" value="TreeGrafter"/>
</dbReference>
<name>A0AAV9I0Z6_9PEZI</name>
<dbReference type="GO" id="GO:0007004">
    <property type="term" value="P:telomere maintenance via telomerase"/>
    <property type="evidence" value="ECO:0007669"/>
    <property type="project" value="TreeGrafter"/>
</dbReference>
<feature type="domain" description="Telomerase reverse transcriptase C-terminal extension" evidence="2">
    <location>
        <begin position="83"/>
        <end position="204"/>
    </location>
</feature>
<sequence length="242" mass="26949">MHAGIPSHGVTVNLGKSLVNFPLTVDGLTLPTPPQNSHEFPYCGLLMNTKTLNVSKQTADSLAKDAAIFDSLTVEFSRCPGQNFQRKVIGSFKMQTFPSLFDTSHNSRRTVLSNTYNAFHLTATKMWAYARCLPKTRQPGKGLVVQTIGTLIDAAFLLMTSKTRKKRWPGYECSVGKGEVAWLAMLAFRQVLVRKQARYTEVLAWLDEEILKLTRKKGMDCKLLVKVAKEQPAHGGSYLVGR</sequence>
<dbReference type="GO" id="GO:0042162">
    <property type="term" value="F:telomeric DNA binding"/>
    <property type="evidence" value="ECO:0007669"/>
    <property type="project" value="TreeGrafter"/>
</dbReference>
<comment type="catalytic activity">
    <reaction evidence="1">
        <text>DNA(n) + a 2'-deoxyribonucleoside 5'-triphosphate = DNA(n+1) + diphosphate</text>
        <dbReference type="Rhea" id="RHEA:22508"/>
        <dbReference type="Rhea" id="RHEA-COMP:17339"/>
        <dbReference type="Rhea" id="RHEA-COMP:17340"/>
        <dbReference type="ChEBI" id="CHEBI:33019"/>
        <dbReference type="ChEBI" id="CHEBI:61560"/>
        <dbReference type="ChEBI" id="CHEBI:173112"/>
        <dbReference type="EC" id="2.7.7.49"/>
    </reaction>
</comment>
<dbReference type="EC" id="2.7.7.49" evidence="1"/>
<dbReference type="InterPro" id="IPR003545">
    <property type="entry name" value="Telomerase_RT"/>
</dbReference>
<dbReference type="InterPro" id="IPR049139">
    <property type="entry name" value="TERT_C"/>
</dbReference>
<dbReference type="EMBL" id="MU864939">
    <property type="protein sequence ID" value="KAK4465493.1"/>
    <property type="molecule type" value="Genomic_DNA"/>
</dbReference>
<comment type="function">
    <text evidence="1">Telomerase is a ribonucleoprotein enzyme essential for the replication of chromosome termini in most eukaryotes. It elongates telomeres. It is a reverse transcriptase that adds simple sequence repeats to chromosome ends by copying a template sequence within the RNA component of the enzyme.</text>
</comment>
<comment type="caution">
    <text evidence="3">The sequence shown here is derived from an EMBL/GenBank/DDBJ whole genome shotgun (WGS) entry which is preliminary data.</text>
</comment>
<reference evidence="3" key="2">
    <citation type="submission" date="2023-06" db="EMBL/GenBank/DDBJ databases">
        <authorList>
            <consortium name="Lawrence Berkeley National Laboratory"/>
            <person name="Mondo S.J."/>
            <person name="Hensen N."/>
            <person name="Bonometti L."/>
            <person name="Westerberg I."/>
            <person name="Brannstrom I.O."/>
            <person name="Guillou S."/>
            <person name="Cros-Aarteil S."/>
            <person name="Calhoun S."/>
            <person name="Haridas S."/>
            <person name="Kuo A."/>
            <person name="Pangilinan J."/>
            <person name="Riley R."/>
            <person name="Labutti K."/>
            <person name="Andreopoulos B."/>
            <person name="Lipzen A."/>
            <person name="Chen C."/>
            <person name="Yanf M."/>
            <person name="Daum C."/>
            <person name="Ng V."/>
            <person name="Clum A."/>
            <person name="Steindorff A."/>
            <person name="Ohm R."/>
            <person name="Martin F."/>
            <person name="Silar P."/>
            <person name="Natvig D."/>
            <person name="Lalanne C."/>
            <person name="Gautier V."/>
            <person name="Ament-Velasquez S.L."/>
            <person name="Kruys A."/>
            <person name="Hutchinson M.I."/>
            <person name="Powell A.J."/>
            <person name="Barry K."/>
            <person name="Miller A.N."/>
            <person name="Grigoriev I.V."/>
            <person name="Debuchy R."/>
            <person name="Gladieux P."/>
            <person name="Thoren M.H."/>
            <person name="Johannesson H."/>
        </authorList>
    </citation>
    <scope>NUCLEOTIDE SEQUENCE</scope>
    <source>
        <strain evidence="3">PSN324</strain>
    </source>
</reference>
<keyword evidence="1" id="KW-0779">Telomere</keyword>
<organism evidence="3 4">
    <name type="scientific">Cladorrhinum samala</name>
    <dbReference type="NCBI Taxonomy" id="585594"/>
    <lineage>
        <taxon>Eukaryota</taxon>
        <taxon>Fungi</taxon>
        <taxon>Dikarya</taxon>
        <taxon>Ascomycota</taxon>
        <taxon>Pezizomycotina</taxon>
        <taxon>Sordariomycetes</taxon>
        <taxon>Sordariomycetidae</taxon>
        <taxon>Sordariales</taxon>
        <taxon>Podosporaceae</taxon>
        <taxon>Cladorrhinum</taxon>
    </lineage>
</organism>
<dbReference type="AlphaFoldDB" id="A0AAV9I0Z6"/>
<keyword evidence="1" id="KW-0479">Metal-binding</keyword>
<keyword evidence="1" id="KW-0460">Magnesium</keyword>
<evidence type="ECO:0000256" key="1">
    <source>
        <dbReference type="RuleBase" id="RU365061"/>
    </source>
</evidence>
<dbReference type="Proteomes" id="UP001321749">
    <property type="component" value="Unassembled WGS sequence"/>
</dbReference>
<gene>
    <name evidence="3" type="ORF">QBC42DRAFT_261382</name>
</gene>
<keyword evidence="1" id="KW-0158">Chromosome</keyword>
<comment type="similarity">
    <text evidence="1">Belongs to the reverse transcriptase family. Telomerase subfamily.</text>
</comment>
<dbReference type="Pfam" id="PF21399">
    <property type="entry name" value="TERT_C"/>
    <property type="match status" value="1"/>
</dbReference>
<keyword evidence="1" id="KW-0808">Transferase</keyword>
<dbReference type="PANTHER" id="PTHR12066">
    <property type="entry name" value="TELOMERASE REVERSE TRANSCRIPTASE"/>
    <property type="match status" value="1"/>
</dbReference>
<proteinExistence type="inferred from homology"/>
<accession>A0AAV9I0Z6</accession>
<evidence type="ECO:0000313" key="3">
    <source>
        <dbReference type="EMBL" id="KAK4465493.1"/>
    </source>
</evidence>
<protein>
    <recommendedName>
        <fullName evidence="1">Telomerase reverse transcriptase</fullName>
        <ecNumber evidence="1">2.7.7.49</ecNumber>
    </recommendedName>
    <alternativeName>
        <fullName evidence="1">Telomerase catalytic subunit</fullName>
    </alternativeName>
</protein>